<dbReference type="RefSeq" id="WP_146287276.1">
    <property type="nucleotide sequence ID" value="NZ_BMLP01000006.1"/>
</dbReference>
<keyword evidence="2" id="KW-1185">Reference proteome</keyword>
<gene>
    <name evidence="1" type="ORF">GCM10010991_28570</name>
</gene>
<dbReference type="AlphaFoldDB" id="A0A917YNX0"/>
<organism evidence="1 2">
    <name type="scientific">Gemmobacter aquaticus</name>
    <dbReference type="NCBI Taxonomy" id="490185"/>
    <lineage>
        <taxon>Bacteria</taxon>
        <taxon>Pseudomonadati</taxon>
        <taxon>Pseudomonadota</taxon>
        <taxon>Alphaproteobacteria</taxon>
        <taxon>Rhodobacterales</taxon>
        <taxon>Paracoccaceae</taxon>
        <taxon>Gemmobacter</taxon>
    </lineage>
</organism>
<proteinExistence type="predicted"/>
<dbReference type="Proteomes" id="UP000598196">
    <property type="component" value="Unassembled WGS sequence"/>
</dbReference>
<evidence type="ECO:0000313" key="2">
    <source>
        <dbReference type="Proteomes" id="UP000598196"/>
    </source>
</evidence>
<dbReference type="EMBL" id="BMLP01000006">
    <property type="protein sequence ID" value="GGO35765.1"/>
    <property type="molecule type" value="Genomic_DNA"/>
</dbReference>
<accession>A0A917YNX0</accession>
<reference evidence="1 2" key="1">
    <citation type="journal article" date="2014" name="Int. J. Syst. Evol. Microbiol.">
        <title>Complete genome sequence of Corynebacterium casei LMG S-19264T (=DSM 44701T), isolated from a smear-ripened cheese.</title>
        <authorList>
            <consortium name="US DOE Joint Genome Institute (JGI-PGF)"/>
            <person name="Walter F."/>
            <person name="Albersmeier A."/>
            <person name="Kalinowski J."/>
            <person name="Ruckert C."/>
        </authorList>
    </citation>
    <scope>NUCLEOTIDE SEQUENCE [LARGE SCALE GENOMIC DNA]</scope>
    <source>
        <strain evidence="1 2">CGMCC 1.7029</strain>
    </source>
</reference>
<name>A0A917YNX0_9RHOB</name>
<evidence type="ECO:0000313" key="1">
    <source>
        <dbReference type="EMBL" id="GGO35765.1"/>
    </source>
</evidence>
<comment type="caution">
    <text evidence="1">The sequence shown here is derived from an EMBL/GenBank/DDBJ whole genome shotgun (WGS) entry which is preliminary data.</text>
</comment>
<sequence length="100" mass="10475">MNDMTMTTACATCPHRARTQPLALLPEQRVDVPAGADLLAKARAGRVAALAEKATRRAAAFQPVETILIDPAFRARIEALAARRVVNASTAVSAKPLAAG</sequence>
<protein>
    <submittedName>
        <fullName evidence="1">Uncharacterized protein</fullName>
    </submittedName>
</protein>